<keyword evidence="2" id="KW-1185">Reference proteome</keyword>
<organism evidence="1 2">
    <name type="scientific">Muricoprocola aceti</name>
    <dbReference type="NCBI Taxonomy" id="2981772"/>
    <lineage>
        <taxon>Bacteria</taxon>
        <taxon>Bacillati</taxon>
        <taxon>Bacillota</taxon>
        <taxon>Clostridia</taxon>
        <taxon>Lachnospirales</taxon>
        <taxon>Lachnospiraceae</taxon>
        <taxon>Muricoprocola</taxon>
    </lineage>
</organism>
<dbReference type="EMBL" id="JAOQKE010000025">
    <property type="protein sequence ID" value="MCU6726419.1"/>
    <property type="molecule type" value="Genomic_DNA"/>
</dbReference>
<accession>A0ABT2SPH7</accession>
<dbReference type="RefSeq" id="WP_262655676.1">
    <property type="nucleotide sequence ID" value="NZ_JAOQKE010000025.1"/>
</dbReference>
<comment type="caution">
    <text evidence="1">The sequence shown here is derived from an EMBL/GenBank/DDBJ whole genome shotgun (WGS) entry which is preliminary data.</text>
</comment>
<evidence type="ECO:0000313" key="2">
    <source>
        <dbReference type="Proteomes" id="UP001652338"/>
    </source>
</evidence>
<evidence type="ECO:0000313" key="1">
    <source>
        <dbReference type="EMBL" id="MCU6726419.1"/>
    </source>
</evidence>
<proteinExistence type="predicted"/>
<sequence length="90" mass="10622">MDLAAECARIEEINKVQKEIRELLQGTAYTERTAKIIDFIDERKNCEKKEWYTGSLHRFGRKDGTVIYRLLKNGINHYKKYIANANEKTK</sequence>
<protein>
    <submittedName>
        <fullName evidence="1">Uncharacterized protein</fullName>
    </submittedName>
</protein>
<dbReference type="Proteomes" id="UP001652338">
    <property type="component" value="Unassembled WGS sequence"/>
</dbReference>
<reference evidence="1 2" key="1">
    <citation type="journal article" date="2021" name="ISME Commun">
        <title>Automated analysis of genomic sequences facilitates high-throughput and comprehensive description of bacteria.</title>
        <authorList>
            <person name="Hitch T.C.A."/>
        </authorList>
    </citation>
    <scope>NUCLEOTIDE SEQUENCE [LARGE SCALE GENOMIC DNA]</scope>
    <source>
        <strain evidence="1 2">Sanger_29</strain>
    </source>
</reference>
<name>A0ABT2SPH7_9FIRM</name>
<gene>
    <name evidence="1" type="ORF">OCV47_13955</name>
</gene>